<organism evidence="5 6">
    <name type="scientific">Stylosanthes scabra</name>
    <dbReference type="NCBI Taxonomy" id="79078"/>
    <lineage>
        <taxon>Eukaryota</taxon>
        <taxon>Viridiplantae</taxon>
        <taxon>Streptophyta</taxon>
        <taxon>Embryophyta</taxon>
        <taxon>Tracheophyta</taxon>
        <taxon>Spermatophyta</taxon>
        <taxon>Magnoliopsida</taxon>
        <taxon>eudicotyledons</taxon>
        <taxon>Gunneridae</taxon>
        <taxon>Pentapetalae</taxon>
        <taxon>rosids</taxon>
        <taxon>fabids</taxon>
        <taxon>Fabales</taxon>
        <taxon>Fabaceae</taxon>
        <taxon>Papilionoideae</taxon>
        <taxon>50 kb inversion clade</taxon>
        <taxon>dalbergioids sensu lato</taxon>
        <taxon>Dalbergieae</taxon>
        <taxon>Pterocarpus clade</taxon>
        <taxon>Stylosanthes</taxon>
    </lineage>
</organism>
<keyword evidence="3" id="KW-0119">Carbohydrate metabolism</keyword>
<comment type="similarity">
    <text evidence="1">Belongs to the glycosyl hydrolases 36 family.</text>
</comment>
<protein>
    <recommendedName>
        <fullName evidence="2">galactinol--sucrose galactosyltransferase</fullName>
        <ecNumber evidence="2">2.4.1.82</ecNumber>
    </recommendedName>
</protein>
<evidence type="ECO:0000256" key="1">
    <source>
        <dbReference type="ARBA" id="ARBA00007240"/>
    </source>
</evidence>
<dbReference type="EMBL" id="JASCZI010241813">
    <property type="protein sequence ID" value="MED6207263.1"/>
    <property type="molecule type" value="Genomic_DNA"/>
</dbReference>
<comment type="catalytic activity">
    <reaction evidence="4">
        <text>alpha-D-galactosyl-(1-&gt;3)-1D-myo-inositol + sucrose = raffinose + myo-inositol</text>
        <dbReference type="Rhea" id="RHEA:20161"/>
        <dbReference type="ChEBI" id="CHEBI:16634"/>
        <dbReference type="ChEBI" id="CHEBI:17268"/>
        <dbReference type="ChEBI" id="CHEBI:17505"/>
        <dbReference type="ChEBI" id="CHEBI:17992"/>
        <dbReference type="EC" id="2.4.1.82"/>
    </reaction>
</comment>
<reference evidence="5 6" key="1">
    <citation type="journal article" date="2023" name="Plants (Basel)">
        <title>Bridging the Gap: Combining Genomics and Transcriptomics Approaches to Understand Stylosanthes scabra, an Orphan Legume from the Brazilian Caatinga.</title>
        <authorList>
            <person name="Ferreira-Neto J.R.C."/>
            <person name="da Silva M.D."/>
            <person name="Binneck E."/>
            <person name="de Melo N.F."/>
            <person name="da Silva R.H."/>
            <person name="de Melo A.L.T.M."/>
            <person name="Pandolfi V."/>
            <person name="Bustamante F.O."/>
            <person name="Brasileiro-Vidal A.C."/>
            <person name="Benko-Iseppon A.M."/>
        </authorList>
    </citation>
    <scope>NUCLEOTIDE SEQUENCE [LARGE SCALE GENOMIC DNA]</scope>
    <source>
        <tissue evidence="5">Leaves</tissue>
    </source>
</reference>
<dbReference type="PANTHER" id="PTHR31268:SF14">
    <property type="entry name" value="GALACTINOL--SUCROSE GALACTOSYLTRANSFERASE 5-RELATED"/>
    <property type="match status" value="1"/>
</dbReference>
<sequence>MAPNLKESSTNHQNGFHHTSSPFTIEGSNLLVNGHVILSDVPKNITLTPSATTVTTTTQGCFLGFKANEPRSHHVASLGKLKNTKFMSIFRFKVWWTTHWVGSNGRDLETETQFLMLDECNDDMCRRPFVLFLPIIEGSFRASLQSAQDDNVDVCVESGSSKVTGTSYDSVVYVHSGNDPFELVKEAMKVVRSHLGTFNLLEEKTPPGIVDKFGWCTWDAFYLTVHPQGVWEGVKGLVEGGCPPGLVLIDDGWQSITHDSDPITKEGMNHTVAGEQMPCRLIKYQENYKFRDYESSSSSDKKGLGAFVRDLKKGFETVEYVYVWHALCGYWGGIRPQVPGMPESTVERPRLSPGLETTMEDLAVDKIVNNGVGLVPPHLVDEMYEGLHSHLENAGIDGVKVDVIHLLELVCEKYGGRVDLAKAYYKALTASVRKHFKGNGVIASMEHCNDFMLLGTEAISLGRVGDDFWCTDPYGDPNGTFWLQGCHMVHCAYNSMWMGNFIHPDWDMFQSTHPCAAFHAASRAISGGPIYISDTVGNHNFELLKKLVLPDGSILRCQHYALPTRDCLFSDPLHDGKTMLKIWNLNKYTGVLGAFNCQGGGWFRETRTTKCALEFSHLVSTKANIKDIEWSSGNNPISIENVQTFAMYFSQAKKLVLSSPNESHEISLEPFNFELITVSPVRSLNCGGSSNKVVNFAPIGLVNMLNNGGAIQTLEFDEDKNVAEVGVRGAGEMRVFSSEIPKACKIDNEDVDFEYEDGMVVIQVPWPSSSKSSIIQYTY</sequence>
<dbReference type="InterPro" id="IPR008811">
    <property type="entry name" value="Glycosyl_hydrolases_36"/>
</dbReference>
<keyword evidence="5" id="KW-0808">Transferase</keyword>
<keyword evidence="6" id="KW-1185">Reference proteome</keyword>
<dbReference type="Pfam" id="PF05691">
    <property type="entry name" value="Raffinose_syn"/>
    <property type="match status" value="1"/>
</dbReference>
<comment type="caution">
    <text evidence="5">The sequence shown here is derived from an EMBL/GenBank/DDBJ whole genome shotgun (WGS) entry which is preliminary data.</text>
</comment>
<proteinExistence type="inferred from homology"/>
<name>A0ABU6YF56_9FABA</name>
<dbReference type="Proteomes" id="UP001341840">
    <property type="component" value="Unassembled WGS sequence"/>
</dbReference>
<accession>A0ABU6YF56</accession>
<dbReference type="InterPro" id="IPR017853">
    <property type="entry name" value="GH"/>
</dbReference>
<dbReference type="PANTHER" id="PTHR31268">
    <property type="match status" value="1"/>
</dbReference>
<evidence type="ECO:0000256" key="4">
    <source>
        <dbReference type="ARBA" id="ARBA00049426"/>
    </source>
</evidence>
<evidence type="ECO:0000313" key="5">
    <source>
        <dbReference type="EMBL" id="MED6207263.1"/>
    </source>
</evidence>
<evidence type="ECO:0000256" key="3">
    <source>
        <dbReference type="ARBA" id="ARBA00023277"/>
    </source>
</evidence>
<dbReference type="InterPro" id="IPR013785">
    <property type="entry name" value="Aldolase_TIM"/>
</dbReference>
<evidence type="ECO:0000313" key="6">
    <source>
        <dbReference type="Proteomes" id="UP001341840"/>
    </source>
</evidence>
<keyword evidence="5" id="KW-0328">Glycosyltransferase</keyword>
<dbReference type="EC" id="2.4.1.82" evidence="2"/>
<dbReference type="GO" id="GO:0047274">
    <property type="term" value="F:galactinol-sucrose galactosyltransferase activity"/>
    <property type="evidence" value="ECO:0007669"/>
    <property type="project" value="UniProtKB-EC"/>
</dbReference>
<gene>
    <name evidence="5" type="primary">RFS5</name>
    <name evidence="5" type="ORF">PIB30_034167</name>
</gene>
<dbReference type="SUPFAM" id="SSF51445">
    <property type="entry name" value="(Trans)glycosidases"/>
    <property type="match status" value="1"/>
</dbReference>
<dbReference type="Gene3D" id="3.20.20.70">
    <property type="entry name" value="Aldolase class I"/>
    <property type="match status" value="1"/>
</dbReference>
<evidence type="ECO:0000256" key="2">
    <source>
        <dbReference type="ARBA" id="ARBA00012708"/>
    </source>
</evidence>